<evidence type="ECO:0000259" key="5">
    <source>
        <dbReference type="PROSITE" id="PS50835"/>
    </source>
</evidence>
<dbReference type="PROSITE" id="PS50835">
    <property type="entry name" value="IG_LIKE"/>
    <property type="match status" value="1"/>
</dbReference>
<dbReference type="CDD" id="cd00041">
    <property type="entry name" value="CUB"/>
    <property type="match status" value="1"/>
</dbReference>
<dbReference type="Gene3D" id="2.60.120.200">
    <property type="match status" value="1"/>
</dbReference>
<dbReference type="NCBIfam" id="NF038128">
    <property type="entry name" value="choice_anch_J"/>
    <property type="match status" value="1"/>
</dbReference>
<evidence type="ECO:0000259" key="6">
    <source>
        <dbReference type="PROSITE" id="PS50853"/>
    </source>
</evidence>
<dbReference type="Pfam" id="PF19406">
    <property type="entry name" value="PKD_5"/>
    <property type="match status" value="1"/>
</dbReference>
<dbReference type="CDD" id="cd00063">
    <property type="entry name" value="FN3"/>
    <property type="match status" value="2"/>
</dbReference>
<evidence type="ECO:0000256" key="2">
    <source>
        <dbReference type="ARBA" id="ARBA00023157"/>
    </source>
</evidence>
<dbReference type="SUPFAM" id="SSF49265">
    <property type="entry name" value="Fibronectin type III"/>
    <property type="match status" value="2"/>
</dbReference>
<sequence length="1644" mass="173677">MKKLLLFFMSIFSTFVSAQLNEGFESTTFPPTGWAVFDNANGSNLWIRNTTATLVYSGVASARINGQNVTDGTTAVDWLVTPQVLVPANGQLRFYGRKSQLGNFGSIYTIRVSTVSQTTPGDFATIQTWTETDFDYQNYQQKFVDLAAYAGQNVYIAFVMENDAGDRWLVDQVKVDQKCLTPTTLNVTAFSTSANLSWTSPNPVGPWEIEYGPQGFTPGTGTIVSAPTNPFTITGLSPLTSYSYYVRTICEADNVSPWSVVRNFTTTAAPPICGGNFIDSGGVTGNYANNENITTVICPTNSGELVTVTFTSFNTESGWDFLRIYDGNSTAGTLLGTYTGTTLPPTFTASTSNGCLTFNFTSDSSVVRSGWTANITCAPAPTCPRPSGVTLSGITQTTANVNWTENGPATQWQVLVLPANDPAPTGATPGWQTTSTRPYLYTGLTSGTQYKAYVRSICNPGVDESTVSTGTTFATLIQNDECINAVIAPVNSDTSCQLLANGTVLGATASSQGSTCGGTRDDDVWFQFTATSTTHYISLVNVAGSTTDLYHVVYSGSCGSLTQLYCSDPNSSVANALIPGQTYYVRIYTFTSTPNQTTTFNLCIGTPVNCTDASPFCGNTGLVYTNSTGAPSYGSIGCLGTSPNPAWYFMQVEQSGNLNLQIAQTSTATGAGIDVDFIAWGPFTAAQFNTMCNNLYDFPDGNTSIPNNVAACSYSFVSIENFTIANAVAGNYYLILITNFSNQPGTVTFTQTNIGASGAGTTNCDIVCDVSLGPDRIVCNQPTYTINASAIAADGYQWYFNNILIPGATSSSIVVNQSGDYKCIVTCGLNNVEDTINIQFIDQEVPTFIAPAPICSGAPAPVLPSTSNEGITGTWSPALVSNTASGTYTFTPTVGQCAATTTLFVEVLTTCAFNSFATAVWVDNCSTTGEGEFFNITGSGTSIIGPPANIFPNSNLGTYVQNSNQLIIRGAEVKTFKTLTANVCGATLNYRVYPVASTPGTFNSLVLPFFENCGAGTFPSGGPCNPGDQKWQEVLSDLESPINLTTYPPGNYVFEVYFTVVGDSNSTTDCDDSILVNNGGLNFIANFTIQNPPTFTFTQPTTCNGTEGSITISNLAPGETYSLTYNDDGNPVGPANYIADASGSFILLGLNAGVYDNFLFTINGCVTSNATQITLVNPVYTPTFTAIGPFCSGDAITLPLTSDEGYTGTWSPAVDNTQTVTYTFTPTPGQCVVGATLQVIVNPIPVLLSVTNNSPICLGSDAVFNIDGTPNATVSYTINGGASQTVVLDLNGDGTITIAAPTSNVDLQLTSISASGCSTALTNVSTVVVNPIPDVIVNNSLPVICSGDTTNISLTSSLAGTSFSWTIVSSNVNGASAGTGDLISQVLTTTSAVAGSVVYTITPSLNGCIGVPVTTTVTVNPLVSPVFDSIDPICENLTAPLLPLVSNNGITGAWSPSLIDTSLVGFTTYTFIPDAGQCASNQTLVVEIIDRTLPTFNSVEDLCLNSNDTSLPLTSLEGITGTWSPAIIDTSNTGVLIYTFTPSAEFCADQGFLTVNVITCAIPKGISPNGDGLNDTWDLSSYNIQKVEIFNRYGTKVYSKSSYENEWYGQSDNGNELPDGTYYFVIDFTDLETKTGWIYINRER</sequence>
<feature type="domain" description="Fibronectin type-III" evidence="6">
    <location>
        <begin position="385"/>
        <end position="478"/>
    </location>
</feature>
<dbReference type="InterPro" id="IPR007110">
    <property type="entry name" value="Ig-like_dom"/>
</dbReference>
<proteinExistence type="predicted"/>
<keyword evidence="1 3" id="KW-0732">Signal</keyword>
<gene>
    <name evidence="7" type="ORF">OJ995_13395</name>
</gene>
<name>A0ABT3EKX8_9FLAO</name>
<evidence type="ECO:0000313" key="8">
    <source>
        <dbReference type="Proteomes" id="UP001165677"/>
    </source>
</evidence>
<comment type="caution">
    <text evidence="7">The sequence shown here is derived from an EMBL/GenBank/DDBJ whole genome shotgun (WGS) entry which is preliminary data.</text>
</comment>
<dbReference type="PROSITE" id="PS01180">
    <property type="entry name" value="CUB"/>
    <property type="match status" value="1"/>
</dbReference>
<feature type="domain" description="Fibronectin type-III" evidence="6">
    <location>
        <begin position="181"/>
        <end position="270"/>
    </location>
</feature>
<dbReference type="RefSeq" id="WP_264369899.1">
    <property type="nucleotide sequence ID" value="NZ_JAPCIO010000017.1"/>
</dbReference>
<dbReference type="InterPro" id="IPR000859">
    <property type="entry name" value="CUB_dom"/>
</dbReference>
<dbReference type="EMBL" id="JAPCIO010000017">
    <property type="protein sequence ID" value="MCW1149218.1"/>
    <property type="molecule type" value="Genomic_DNA"/>
</dbReference>
<dbReference type="InterPro" id="IPR035914">
    <property type="entry name" value="Sperma_CUB_dom_sf"/>
</dbReference>
<dbReference type="Pfam" id="PF13585">
    <property type="entry name" value="CHU_C"/>
    <property type="match status" value="1"/>
</dbReference>
<feature type="domain" description="Ig-like" evidence="5">
    <location>
        <begin position="744"/>
        <end position="839"/>
    </location>
</feature>
<feature type="domain" description="CUB" evidence="4">
    <location>
        <begin position="273"/>
        <end position="378"/>
    </location>
</feature>
<dbReference type="Proteomes" id="UP001165677">
    <property type="component" value="Unassembled WGS sequence"/>
</dbReference>
<dbReference type="PROSITE" id="PS50853">
    <property type="entry name" value="FN3"/>
    <property type="match status" value="2"/>
</dbReference>
<dbReference type="Gene3D" id="2.60.120.290">
    <property type="entry name" value="Spermadhesin, CUB domain"/>
    <property type="match status" value="1"/>
</dbReference>
<reference evidence="7" key="1">
    <citation type="submission" date="2022-10" db="EMBL/GenBank/DDBJ databases">
        <title>Flavobacterium sp. nov., a bacterium isolated from lake sediment.</title>
        <authorList>
            <person name="Qu J.-H."/>
        </authorList>
    </citation>
    <scope>NUCLEOTIDE SEQUENCE</scope>
    <source>
        <strain evidence="7">TH16-21</strain>
    </source>
</reference>
<dbReference type="Gene3D" id="2.60.40.10">
    <property type="entry name" value="Immunoglobulins"/>
    <property type="match status" value="2"/>
</dbReference>
<dbReference type="InterPro" id="IPR036116">
    <property type="entry name" value="FN3_sf"/>
</dbReference>
<dbReference type="Pfam" id="PF00431">
    <property type="entry name" value="CUB"/>
    <property type="match status" value="1"/>
</dbReference>
<protein>
    <submittedName>
        <fullName evidence="7">Gliding motility-associated C-terminal domain-containing protein</fullName>
    </submittedName>
</protein>
<evidence type="ECO:0000313" key="7">
    <source>
        <dbReference type="EMBL" id="MCW1149218.1"/>
    </source>
</evidence>
<dbReference type="SMART" id="SM00060">
    <property type="entry name" value="FN3"/>
    <property type="match status" value="2"/>
</dbReference>
<dbReference type="InterPro" id="IPR013783">
    <property type="entry name" value="Ig-like_fold"/>
</dbReference>
<feature type="signal peptide" evidence="3">
    <location>
        <begin position="1"/>
        <end position="18"/>
    </location>
</feature>
<evidence type="ECO:0000256" key="3">
    <source>
        <dbReference type="SAM" id="SignalP"/>
    </source>
</evidence>
<evidence type="ECO:0000256" key="1">
    <source>
        <dbReference type="ARBA" id="ARBA00022729"/>
    </source>
</evidence>
<accession>A0ABT3EKX8</accession>
<evidence type="ECO:0000259" key="4">
    <source>
        <dbReference type="PROSITE" id="PS01180"/>
    </source>
</evidence>
<dbReference type="Gene3D" id="2.60.120.380">
    <property type="match status" value="1"/>
</dbReference>
<keyword evidence="2" id="KW-1015">Disulfide bond</keyword>
<keyword evidence="8" id="KW-1185">Reference proteome</keyword>
<dbReference type="NCBIfam" id="TIGR04131">
    <property type="entry name" value="Bac_Flav_CTERM"/>
    <property type="match status" value="1"/>
</dbReference>
<dbReference type="Gene3D" id="2.60.40.1220">
    <property type="match status" value="3"/>
</dbReference>
<dbReference type="SUPFAM" id="SSF49854">
    <property type="entry name" value="Spermadhesin, CUB domain"/>
    <property type="match status" value="1"/>
</dbReference>
<dbReference type="InterPro" id="IPR014755">
    <property type="entry name" value="Cu-Rt/internalin_Ig-like"/>
</dbReference>
<dbReference type="InterPro" id="IPR026341">
    <property type="entry name" value="T9SS_type_B"/>
</dbReference>
<dbReference type="InterPro" id="IPR003961">
    <property type="entry name" value="FN3_dom"/>
</dbReference>
<dbReference type="Pfam" id="PF00041">
    <property type="entry name" value="fn3"/>
    <property type="match status" value="2"/>
</dbReference>
<dbReference type="InterPro" id="IPR045828">
    <property type="entry name" value="PKD_Bacteroidetes"/>
</dbReference>
<feature type="chain" id="PRO_5046507060" evidence="3">
    <location>
        <begin position="19"/>
        <end position="1644"/>
    </location>
</feature>
<organism evidence="7 8">
    <name type="scientific">Flavobacterium lacisediminis</name>
    <dbReference type="NCBI Taxonomy" id="2989705"/>
    <lineage>
        <taxon>Bacteria</taxon>
        <taxon>Pseudomonadati</taxon>
        <taxon>Bacteroidota</taxon>
        <taxon>Flavobacteriia</taxon>
        <taxon>Flavobacteriales</taxon>
        <taxon>Flavobacteriaceae</taxon>
        <taxon>Flavobacterium</taxon>
    </lineage>
</organism>
<dbReference type="SMART" id="SM00042">
    <property type="entry name" value="CUB"/>
    <property type="match status" value="1"/>
</dbReference>